<feature type="domain" description="Sugar phosphate transporter" evidence="7">
    <location>
        <begin position="36"/>
        <end position="319"/>
    </location>
</feature>
<dbReference type="GO" id="GO:0016020">
    <property type="term" value="C:membrane"/>
    <property type="evidence" value="ECO:0007669"/>
    <property type="project" value="UniProtKB-SubCell"/>
</dbReference>
<feature type="region of interest" description="Disordered" evidence="5">
    <location>
        <begin position="1"/>
        <end position="22"/>
    </location>
</feature>
<comment type="caution">
    <text evidence="8">The sequence shown here is derived from an EMBL/GenBank/DDBJ whole genome shotgun (WGS) entry which is preliminary data.</text>
</comment>
<feature type="transmembrane region" description="Helical" evidence="6">
    <location>
        <begin position="105"/>
        <end position="126"/>
    </location>
</feature>
<feature type="transmembrane region" description="Helical" evidence="6">
    <location>
        <begin position="132"/>
        <end position="151"/>
    </location>
</feature>
<accession>A0A2P6NKI9</accession>
<organism evidence="8 9">
    <name type="scientific">Planoprotostelium fungivorum</name>
    <dbReference type="NCBI Taxonomy" id="1890364"/>
    <lineage>
        <taxon>Eukaryota</taxon>
        <taxon>Amoebozoa</taxon>
        <taxon>Evosea</taxon>
        <taxon>Variosea</taxon>
        <taxon>Cavosteliida</taxon>
        <taxon>Cavosteliaceae</taxon>
        <taxon>Planoprotostelium</taxon>
    </lineage>
</organism>
<sequence length="348" mass="38608">MSVTSPTVLSPEQSDIEKSKKAPPARFKITPYITIPAWVFLSSATIMLNKNILSKGGYNFPYPIFLTSYHLLFATFCTRLMYLLGWRIMCDEFVDITWDQWFKNVLPIGFTFSGTLILGNVALQMLPIPTTQMLKSFTSMIVLFISIFLGVKKFSTRLFVIVSLVSTGLVIATVSESQFIPMGYLVQAIAIMLDATRLTLIQRLTQVVKLGPVVSLYYFAPVCLAFNTLPLLLKEGTAPITLLASQVGVHMLIGSAFIAFLLNVSVVFLVGSTSSLVLTLSSIAKNIVLIVGSVVFFHTQIGFMQILGYSLSLFGLFIYQSEELVNKWLGIIKEKPLLPTTLPTERDK</sequence>
<comment type="subcellular location">
    <subcellularLocation>
        <location evidence="1">Membrane</location>
        <topology evidence="1">Multi-pass membrane protein</topology>
    </subcellularLocation>
</comment>
<feature type="transmembrane region" description="Helical" evidence="6">
    <location>
        <begin position="29"/>
        <end position="48"/>
    </location>
</feature>
<evidence type="ECO:0000256" key="6">
    <source>
        <dbReference type="SAM" id="Phobius"/>
    </source>
</evidence>
<feature type="transmembrane region" description="Helical" evidence="6">
    <location>
        <begin position="181"/>
        <end position="200"/>
    </location>
</feature>
<dbReference type="Pfam" id="PF03151">
    <property type="entry name" value="TPT"/>
    <property type="match status" value="1"/>
</dbReference>
<evidence type="ECO:0000256" key="4">
    <source>
        <dbReference type="ARBA" id="ARBA00023136"/>
    </source>
</evidence>
<dbReference type="EMBL" id="MDYQ01000062">
    <property type="protein sequence ID" value="PRP84490.1"/>
    <property type="molecule type" value="Genomic_DNA"/>
</dbReference>
<feature type="transmembrane region" description="Helical" evidence="6">
    <location>
        <begin position="60"/>
        <end position="84"/>
    </location>
</feature>
<feature type="transmembrane region" description="Helical" evidence="6">
    <location>
        <begin position="249"/>
        <end position="270"/>
    </location>
</feature>
<evidence type="ECO:0000256" key="1">
    <source>
        <dbReference type="ARBA" id="ARBA00004141"/>
    </source>
</evidence>
<proteinExistence type="predicted"/>
<evidence type="ECO:0000313" key="9">
    <source>
        <dbReference type="Proteomes" id="UP000241769"/>
    </source>
</evidence>
<evidence type="ECO:0000256" key="5">
    <source>
        <dbReference type="SAM" id="MobiDB-lite"/>
    </source>
</evidence>
<dbReference type="InterPro" id="IPR004853">
    <property type="entry name" value="Sugar_P_trans_dom"/>
</dbReference>
<feature type="compositionally biased region" description="Polar residues" evidence="5">
    <location>
        <begin position="1"/>
        <end position="13"/>
    </location>
</feature>
<dbReference type="InterPro" id="IPR050186">
    <property type="entry name" value="TPT_transporter"/>
</dbReference>
<dbReference type="STRING" id="1890364.A0A2P6NKI9"/>
<gene>
    <name evidence="8" type="ORF">PROFUN_08075</name>
</gene>
<feature type="transmembrane region" description="Helical" evidence="6">
    <location>
        <begin position="303"/>
        <end position="319"/>
    </location>
</feature>
<keyword evidence="4 6" id="KW-0472">Membrane</keyword>
<feature type="transmembrane region" description="Helical" evidence="6">
    <location>
        <begin position="158"/>
        <end position="175"/>
    </location>
</feature>
<keyword evidence="3 6" id="KW-1133">Transmembrane helix</keyword>
<dbReference type="PANTHER" id="PTHR11132">
    <property type="entry name" value="SOLUTE CARRIER FAMILY 35"/>
    <property type="match status" value="1"/>
</dbReference>
<dbReference type="OrthoDB" id="16423at2759"/>
<dbReference type="InParanoid" id="A0A2P6NKI9"/>
<evidence type="ECO:0000256" key="2">
    <source>
        <dbReference type="ARBA" id="ARBA00022692"/>
    </source>
</evidence>
<evidence type="ECO:0000259" key="7">
    <source>
        <dbReference type="Pfam" id="PF03151"/>
    </source>
</evidence>
<dbReference type="AlphaFoldDB" id="A0A2P6NKI9"/>
<protein>
    <recommendedName>
        <fullName evidence="7">Sugar phosphate transporter domain-containing protein</fullName>
    </recommendedName>
</protein>
<dbReference type="Proteomes" id="UP000241769">
    <property type="component" value="Unassembled WGS sequence"/>
</dbReference>
<evidence type="ECO:0000313" key="8">
    <source>
        <dbReference type="EMBL" id="PRP84490.1"/>
    </source>
</evidence>
<evidence type="ECO:0000256" key="3">
    <source>
        <dbReference type="ARBA" id="ARBA00022989"/>
    </source>
</evidence>
<keyword evidence="9" id="KW-1185">Reference proteome</keyword>
<reference evidence="8 9" key="1">
    <citation type="journal article" date="2018" name="Genome Biol. Evol.">
        <title>Multiple Roots of Fruiting Body Formation in Amoebozoa.</title>
        <authorList>
            <person name="Hillmann F."/>
            <person name="Forbes G."/>
            <person name="Novohradska S."/>
            <person name="Ferling I."/>
            <person name="Riege K."/>
            <person name="Groth M."/>
            <person name="Westermann M."/>
            <person name="Marz M."/>
            <person name="Spaller T."/>
            <person name="Winckler T."/>
            <person name="Schaap P."/>
            <person name="Glockner G."/>
        </authorList>
    </citation>
    <scope>NUCLEOTIDE SEQUENCE [LARGE SCALE GENOMIC DNA]</scope>
    <source>
        <strain evidence="8 9">Jena</strain>
    </source>
</reference>
<feature type="transmembrane region" description="Helical" evidence="6">
    <location>
        <begin position="277"/>
        <end position="297"/>
    </location>
</feature>
<name>A0A2P6NKI9_9EUKA</name>
<keyword evidence="2 6" id="KW-0812">Transmembrane</keyword>
<feature type="transmembrane region" description="Helical" evidence="6">
    <location>
        <begin position="207"/>
        <end position="229"/>
    </location>
</feature>